<feature type="compositionally biased region" description="Basic residues" evidence="1">
    <location>
        <begin position="1"/>
        <end position="11"/>
    </location>
</feature>
<feature type="compositionally biased region" description="Basic and acidic residues" evidence="1">
    <location>
        <begin position="12"/>
        <end position="30"/>
    </location>
</feature>
<organism evidence="2 3">
    <name type="scientific">Elaeophora elaphi</name>
    <dbReference type="NCBI Taxonomy" id="1147741"/>
    <lineage>
        <taxon>Eukaryota</taxon>
        <taxon>Metazoa</taxon>
        <taxon>Ecdysozoa</taxon>
        <taxon>Nematoda</taxon>
        <taxon>Chromadorea</taxon>
        <taxon>Rhabditida</taxon>
        <taxon>Spirurina</taxon>
        <taxon>Spiruromorpha</taxon>
        <taxon>Filarioidea</taxon>
        <taxon>Onchocercidae</taxon>
        <taxon>Elaeophora</taxon>
    </lineage>
</organism>
<reference evidence="3" key="1">
    <citation type="submission" date="2017-02" db="UniProtKB">
        <authorList>
            <consortium name="WormBaseParasite"/>
        </authorList>
    </citation>
    <scope>IDENTIFICATION</scope>
</reference>
<dbReference type="AlphaFoldDB" id="A0A0R3RG78"/>
<evidence type="ECO:0000256" key="1">
    <source>
        <dbReference type="SAM" id="MobiDB-lite"/>
    </source>
</evidence>
<proteinExistence type="predicted"/>
<protein>
    <submittedName>
        <fullName evidence="3">Shugoshin_C domain-containing protein</fullName>
    </submittedName>
</protein>
<keyword evidence="2" id="KW-1185">Reference proteome</keyword>
<accession>A0A0R3RG78</accession>
<dbReference type="Proteomes" id="UP000050640">
    <property type="component" value="Unplaced"/>
</dbReference>
<dbReference type="WBParaSite" id="EEL_0000040301-mRNA-1">
    <property type="protein sequence ID" value="EEL_0000040301-mRNA-1"/>
    <property type="gene ID" value="EEL_0000040301"/>
</dbReference>
<feature type="region of interest" description="Disordered" evidence="1">
    <location>
        <begin position="1"/>
        <end position="35"/>
    </location>
</feature>
<sequence>RSATQHRKRKSKCSEETREGVAKNQSRQEEPSTLVGIASIDRDDAPSAISQLRSNVSVNKISLLPKRRILSKNTHTKRRFVK</sequence>
<evidence type="ECO:0000313" key="3">
    <source>
        <dbReference type="WBParaSite" id="EEL_0000040301-mRNA-1"/>
    </source>
</evidence>
<name>A0A0R3RG78_9BILA</name>
<evidence type="ECO:0000313" key="2">
    <source>
        <dbReference type="Proteomes" id="UP000050640"/>
    </source>
</evidence>